<evidence type="ECO:0000313" key="1">
    <source>
        <dbReference type="EMBL" id="MBA8914721.1"/>
    </source>
</evidence>
<organism evidence="1 2">
    <name type="scientific">Methylorubrum thiocyanatum</name>
    <dbReference type="NCBI Taxonomy" id="47958"/>
    <lineage>
        <taxon>Bacteria</taxon>
        <taxon>Pseudomonadati</taxon>
        <taxon>Pseudomonadota</taxon>
        <taxon>Alphaproteobacteria</taxon>
        <taxon>Hyphomicrobiales</taxon>
        <taxon>Methylobacteriaceae</taxon>
        <taxon>Methylorubrum</taxon>
    </lineage>
</organism>
<proteinExistence type="predicted"/>
<dbReference type="RefSeq" id="WP_182555995.1">
    <property type="nucleotide sequence ID" value="NZ_BPRF01000004.1"/>
</dbReference>
<protein>
    <recommendedName>
        <fullName evidence="3">Nucleoid-associated protein</fullName>
    </recommendedName>
</protein>
<comment type="caution">
    <text evidence="1">The sequence shown here is derived from an EMBL/GenBank/DDBJ whole genome shotgun (WGS) entry which is preliminary data.</text>
</comment>
<dbReference type="AlphaFoldDB" id="A0AA40S519"/>
<dbReference type="Pfam" id="PF04245">
    <property type="entry name" value="NA37"/>
    <property type="match status" value="1"/>
</dbReference>
<reference evidence="1 2" key="1">
    <citation type="submission" date="2020-08" db="EMBL/GenBank/DDBJ databases">
        <title>Genomic Encyclopedia of Type Strains, Phase IV (KMG-IV): sequencing the most valuable type-strain genomes for metagenomic binning, comparative biology and taxonomic classification.</title>
        <authorList>
            <person name="Goeker M."/>
        </authorList>
    </citation>
    <scope>NUCLEOTIDE SEQUENCE [LARGE SCALE GENOMIC DNA]</scope>
    <source>
        <strain evidence="1 2">DSM 11490</strain>
    </source>
</reference>
<name>A0AA40S519_9HYPH</name>
<evidence type="ECO:0000313" key="2">
    <source>
        <dbReference type="Proteomes" id="UP000543554"/>
    </source>
</evidence>
<accession>A0AA40S519</accession>
<evidence type="ECO:0008006" key="3">
    <source>
        <dbReference type="Google" id="ProtNLM"/>
    </source>
</evidence>
<dbReference type="InterPro" id="IPR007358">
    <property type="entry name" value="Nucleoid_associated_NdpA"/>
</dbReference>
<dbReference type="GO" id="GO:0009295">
    <property type="term" value="C:nucleoid"/>
    <property type="evidence" value="ECO:0007669"/>
    <property type="project" value="InterPro"/>
</dbReference>
<keyword evidence="2" id="KW-1185">Reference proteome</keyword>
<sequence>MPVLTQQERDALTVEHFIFHVVHHGGAEPLLFESTPIGDFERFFVGRIIDTLSGNRFVFTDGSETHAALRAAQDDPTQFVETSKALARRFHRNDGRFQRGILIVTALRTGERRFHSLIKYDHERMVAFDVVDAGAALRDVVNGLTESRKALQKSALIELAEGGGQLVVVDRSKPTGITDFFRDFLQVERLHGEGEMTATLAKALVRTVQEHADALPVGITARVRPRLVEIAQERPDFEPDVFFADFFGAHGSEAVRAGFDANLARLGLDGESFTFEPTALPAVGQRRFRTREGVSIVVPEQASDTVAFEEQEDGSTVVRIRTGHVTER</sequence>
<dbReference type="EMBL" id="JACJIB010000007">
    <property type="protein sequence ID" value="MBA8914721.1"/>
    <property type="molecule type" value="Genomic_DNA"/>
</dbReference>
<gene>
    <name evidence="1" type="ORF">HNR51_003817</name>
</gene>
<dbReference type="Proteomes" id="UP000543554">
    <property type="component" value="Unassembled WGS sequence"/>
</dbReference>